<reference evidence="10 11" key="1">
    <citation type="submission" date="2022-10" db="EMBL/GenBank/DDBJ databases">
        <title>Description of Fervidibacillus gen. nov. in the family Fervidibacillaceae fam. nov. with two species, Fervidibacillus albus sp. nov., and Fervidibacillus halotolerans sp. nov., isolated from tidal flat sediments.</title>
        <authorList>
            <person name="Kwon K.K."/>
            <person name="Yang S.-H."/>
        </authorList>
    </citation>
    <scope>NUCLEOTIDE SEQUENCE [LARGE SCALE GENOMIC DNA]</scope>
    <source>
        <strain evidence="10 11">DSM 23332</strain>
    </source>
</reference>
<dbReference type="EC" id="3.4.16.4" evidence="4"/>
<keyword evidence="11" id="KW-1185">Reference proteome</keyword>
<dbReference type="Pfam" id="PF03717">
    <property type="entry name" value="PBP_dimer"/>
    <property type="match status" value="1"/>
</dbReference>
<name>A0ABT2WB79_9BACI</name>
<dbReference type="Proteomes" id="UP001208656">
    <property type="component" value="Unassembled WGS sequence"/>
</dbReference>
<comment type="catalytic activity">
    <reaction evidence="6">
        <text>Preferential cleavage: (Ac)2-L-Lys-D-Ala-|-D-Ala. Also transpeptidation of peptidyl-alanyl moieties that are N-acyl substituents of D-alanine.</text>
        <dbReference type="EC" id="3.4.16.4"/>
    </reaction>
</comment>
<dbReference type="InterPro" id="IPR012338">
    <property type="entry name" value="Beta-lactam/transpept-like"/>
</dbReference>
<dbReference type="RefSeq" id="WP_263060666.1">
    <property type="nucleotide sequence ID" value="NZ_JAOUSE010000001.1"/>
</dbReference>
<dbReference type="PANTHER" id="PTHR30627">
    <property type="entry name" value="PEPTIDOGLYCAN D,D-TRANSPEPTIDASE"/>
    <property type="match status" value="1"/>
</dbReference>
<comment type="pathway">
    <text evidence="2">Cell wall biogenesis; peptidoglycan biosynthesis.</text>
</comment>
<evidence type="ECO:0000256" key="2">
    <source>
        <dbReference type="ARBA" id="ARBA00004752"/>
    </source>
</evidence>
<evidence type="ECO:0000256" key="5">
    <source>
        <dbReference type="ARBA" id="ARBA00023136"/>
    </source>
</evidence>
<comment type="subcellular location">
    <subcellularLocation>
        <location evidence="1">Membrane</location>
    </subcellularLocation>
</comment>
<evidence type="ECO:0000259" key="8">
    <source>
        <dbReference type="Pfam" id="PF00905"/>
    </source>
</evidence>
<comment type="caution">
    <text evidence="10">The sequence shown here is derived from an EMBL/GenBank/DDBJ whole genome shotgun (WGS) entry which is preliminary data.</text>
</comment>
<sequence length="588" mass="66313">MIHKRIIRTGVIVIIGISIILIRLAQIQLFDTKSFSHRNIDLIHESVKQRSQEVIIDNGRGKFYDRNMVPLTHEAIPTLVLFPFLNHMDWDIEKLAKIINVPAVEIKKVLQEAKGPVVFGEPNPLVLTPEQMEAINHLEIPGVFAVEKQFDRKITPAAQLIGILGENPEELKKRYPDREIPINTMIGISGLQKSFDEFLIQEESTKLIYHVDGRGSPLFGIDVKFVDQSNPFYPVKVQTTIDYEIQKKAEQIVDQYQIMKGGLILLDIESNSILASVSRPSLDISHPYANNGIKDMMLTAHTPGSVFKTVIAAASIDHQLAPPDRTFNCSVTIHGDIDEQYDHGILNFKDSFAASCNNTFATLAKELAEKDETIIETYAHMLGLNELTGWVGNVYHIENFKQLADEEKGYIYLEDEERKDLKLNAQTGIGQQSVRITPLAAANMMATIARGGEKKMVRAVESIQYKNGTELYRFPKKSLEGDHISSYTASKLQQLLREVVVNEKGTGKSLNDLPYPVAGKSGTAETYRQDKQGNELLNRWFVGYFPYEKPKYAMAVVNLDVIEGEGSVIPLFKDMVNFLFEFDQQRTE</sequence>
<evidence type="ECO:0000256" key="7">
    <source>
        <dbReference type="SAM" id="Phobius"/>
    </source>
</evidence>
<dbReference type="InterPro" id="IPR050515">
    <property type="entry name" value="Beta-lactam/transpept"/>
</dbReference>
<keyword evidence="5 7" id="KW-0472">Membrane</keyword>
<dbReference type="Pfam" id="PF00905">
    <property type="entry name" value="Transpeptidase"/>
    <property type="match status" value="1"/>
</dbReference>
<feature type="domain" description="Penicillin-binding protein dimerisation" evidence="9">
    <location>
        <begin position="59"/>
        <end position="216"/>
    </location>
</feature>
<evidence type="ECO:0000313" key="10">
    <source>
        <dbReference type="EMBL" id="MCU9592933.1"/>
    </source>
</evidence>
<proteinExistence type="inferred from homology"/>
<dbReference type="PANTHER" id="PTHR30627:SF24">
    <property type="entry name" value="PENICILLIN-BINDING PROTEIN 4B"/>
    <property type="match status" value="1"/>
</dbReference>
<feature type="domain" description="Penicillin-binding protein transpeptidase" evidence="8">
    <location>
        <begin position="262"/>
        <end position="562"/>
    </location>
</feature>
<evidence type="ECO:0000259" key="9">
    <source>
        <dbReference type="Pfam" id="PF03717"/>
    </source>
</evidence>
<dbReference type="SUPFAM" id="SSF56519">
    <property type="entry name" value="Penicillin binding protein dimerisation domain"/>
    <property type="match status" value="1"/>
</dbReference>
<dbReference type="Gene3D" id="3.40.710.10">
    <property type="entry name" value="DD-peptidase/beta-lactamase superfamily"/>
    <property type="match status" value="1"/>
</dbReference>
<evidence type="ECO:0000256" key="6">
    <source>
        <dbReference type="ARBA" id="ARBA00034000"/>
    </source>
</evidence>
<feature type="transmembrane region" description="Helical" evidence="7">
    <location>
        <begin position="7"/>
        <end position="25"/>
    </location>
</feature>
<gene>
    <name evidence="10" type="ORF">OEV82_00515</name>
</gene>
<evidence type="ECO:0000256" key="1">
    <source>
        <dbReference type="ARBA" id="ARBA00004370"/>
    </source>
</evidence>
<dbReference type="EMBL" id="JAOUSE010000001">
    <property type="protein sequence ID" value="MCU9592933.1"/>
    <property type="molecule type" value="Genomic_DNA"/>
</dbReference>
<organism evidence="10 11">
    <name type="scientific">Pallidibacillus thermolactis</name>
    <dbReference type="NCBI Taxonomy" id="251051"/>
    <lineage>
        <taxon>Bacteria</taxon>
        <taxon>Bacillati</taxon>
        <taxon>Bacillota</taxon>
        <taxon>Bacilli</taxon>
        <taxon>Bacillales</taxon>
        <taxon>Bacillaceae</taxon>
        <taxon>Pallidibacillus</taxon>
    </lineage>
</organism>
<evidence type="ECO:0000256" key="4">
    <source>
        <dbReference type="ARBA" id="ARBA00012448"/>
    </source>
</evidence>
<dbReference type="SUPFAM" id="SSF56601">
    <property type="entry name" value="beta-lactamase/transpeptidase-like"/>
    <property type="match status" value="1"/>
</dbReference>
<dbReference type="InterPro" id="IPR005311">
    <property type="entry name" value="PBP_dimer"/>
</dbReference>
<dbReference type="InterPro" id="IPR036138">
    <property type="entry name" value="PBP_dimer_sf"/>
</dbReference>
<dbReference type="InterPro" id="IPR001460">
    <property type="entry name" value="PCN-bd_Tpept"/>
</dbReference>
<evidence type="ECO:0000313" key="11">
    <source>
        <dbReference type="Proteomes" id="UP001208656"/>
    </source>
</evidence>
<keyword evidence="7" id="KW-1133">Transmembrane helix</keyword>
<accession>A0ABT2WB79</accession>
<protein>
    <recommendedName>
        <fullName evidence="4">serine-type D-Ala-D-Ala carboxypeptidase</fullName>
        <ecNumber evidence="4">3.4.16.4</ecNumber>
    </recommendedName>
</protein>
<comment type="similarity">
    <text evidence="3">Belongs to the transpeptidase family.</text>
</comment>
<dbReference type="Gene3D" id="3.90.1310.10">
    <property type="entry name" value="Penicillin-binding protein 2a (Domain 2)"/>
    <property type="match status" value="1"/>
</dbReference>
<keyword evidence="7" id="KW-0812">Transmembrane</keyword>
<evidence type="ECO:0000256" key="3">
    <source>
        <dbReference type="ARBA" id="ARBA00007171"/>
    </source>
</evidence>